<comment type="caution">
    <text evidence="2">The sequence shown here is derived from an EMBL/GenBank/DDBJ whole genome shotgun (WGS) entry which is preliminary data.</text>
</comment>
<protein>
    <recommendedName>
        <fullName evidence="4">Lipoprotein</fullName>
    </recommendedName>
</protein>
<evidence type="ECO:0000313" key="3">
    <source>
        <dbReference type="Proteomes" id="UP001595741"/>
    </source>
</evidence>
<dbReference type="RefSeq" id="WP_386093347.1">
    <property type="nucleotide sequence ID" value="NZ_JBHRXN010000034.1"/>
</dbReference>
<evidence type="ECO:0008006" key="4">
    <source>
        <dbReference type="Google" id="ProtNLM"/>
    </source>
</evidence>
<reference evidence="3" key="1">
    <citation type="journal article" date="2019" name="Int. J. Syst. Evol. Microbiol.">
        <title>The Global Catalogue of Microorganisms (GCM) 10K type strain sequencing project: providing services to taxonomists for standard genome sequencing and annotation.</title>
        <authorList>
            <consortium name="The Broad Institute Genomics Platform"/>
            <consortium name="The Broad Institute Genome Sequencing Center for Infectious Disease"/>
            <person name="Wu L."/>
            <person name="Ma J."/>
        </authorList>
    </citation>
    <scope>NUCLEOTIDE SEQUENCE [LARGE SCALE GENOMIC DNA]</scope>
    <source>
        <strain evidence="3">KCTC 42742</strain>
    </source>
</reference>
<name>A0ABV7RHL6_9NEIS</name>
<dbReference type="PROSITE" id="PS51257">
    <property type="entry name" value="PROKAR_LIPOPROTEIN"/>
    <property type="match status" value="1"/>
</dbReference>
<dbReference type="Proteomes" id="UP001595741">
    <property type="component" value="Unassembled WGS sequence"/>
</dbReference>
<dbReference type="EMBL" id="JBHRXN010000034">
    <property type="protein sequence ID" value="MFC3533535.1"/>
    <property type="molecule type" value="Genomic_DNA"/>
</dbReference>
<evidence type="ECO:0000313" key="2">
    <source>
        <dbReference type="EMBL" id="MFC3533535.1"/>
    </source>
</evidence>
<organism evidence="2 3">
    <name type="scientific">Vogesella facilis</name>
    <dbReference type="NCBI Taxonomy" id="1655232"/>
    <lineage>
        <taxon>Bacteria</taxon>
        <taxon>Pseudomonadati</taxon>
        <taxon>Pseudomonadota</taxon>
        <taxon>Betaproteobacteria</taxon>
        <taxon>Neisseriales</taxon>
        <taxon>Chromobacteriaceae</taxon>
        <taxon>Vogesella</taxon>
    </lineage>
</organism>
<keyword evidence="3" id="KW-1185">Reference proteome</keyword>
<accession>A0ABV7RHL6</accession>
<feature type="signal peptide" evidence="1">
    <location>
        <begin position="1"/>
        <end position="20"/>
    </location>
</feature>
<gene>
    <name evidence="2" type="ORF">ACFOLG_15255</name>
</gene>
<feature type="chain" id="PRO_5047027847" description="Lipoprotein" evidence="1">
    <location>
        <begin position="21"/>
        <end position="117"/>
    </location>
</feature>
<keyword evidence="1" id="KW-0732">Signal</keyword>
<proteinExistence type="predicted"/>
<evidence type="ECO:0000256" key="1">
    <source>
        <dbReference type="SAM" id="SignalP"/>
    </source>
</evidence>
<sequence>MHTRLLSLLAALLLAGCAHYQWRHADGSRSFDSDSYQCRQEAAAAFPPDIRQRTLPPRYIGPRWHCPPGAYSHSSCWLDGGLWDWPETEAYDVNARSRDDLYRSCLQARGWAYRRVD</sequence>